<dbReference type="EMBL" id="LNQN01000001">
    <property type="protein sequence ID" value="KSU86000.1"/>
    <property type="molecule type" value="Genomic_DNA"/>
</dbReference>
<accession>A0A0V8JH54</accession>
<dbReference type="Gene3D" id="3.30.1360.40">
    <property type="match status" value="1"/>
</dbReference>
<gene>
    <name evidence="5" type="ORF">AS030_07325</name>
</gene>
<dbReference type="OrthoDB" id="9778567at2"/>
<comment type="caution">
    <text evidence="5">The sequence shown here is derived from an EMBL/GenBank/DDBJ whole genome shotgun (WGS) entry which is preliminary data.</text>
</comment>
<dbReference type="GO" id="GO:0016787">
    <property type="term" value="F:hydrolase activity"/>
    <property type="evidence" value="ECO:0007669"/>
    <property type="project" value="UniProtKB-KW"/>
</dbReference>
<dbReference type="InterPro" id="IPR010016">
    <property type="entry name" value="PxpB"/>
</dbReference>
<dbReference type="RefSeq" id="WP_061971624.1">
    <property type="nucleotide sequence ID" value="NZ_FMAV01000001.1"/>
</dbReference>
<reference evidence="5 6" key="1">
    <citation type="journal article" date="2014" name="Antonie Van Leeuwenhoek">
        <title>Fictibacillus enclensis sp. nov., isolated from marine sediment.</title>
        <authorList>
            <person name="Dastager S.G."/>
            <person name="Mawlankar R."/>
            <person name="Srinivasan K."/>
            <person name="Tang S.K."/>
            <person name="Lee J.C."/>
            <person name="Ramana V.V."/>
            <person name="Shouche Y.S."/>
        </authorList>
    </citation>
    <scope>NUCLEOTIDE SEQUENCE [LARGE SCALE GENOMIC DNA]</scope>
    <source>
        <strain evidence="5 6">NIO-1003</strain>
    </source>
</reference>
<keyword evidence="1" id="KW-0547">Nucleotide-binding</keyword>
<dbReference type="GO" id="GO:0005524">
    <property type="term" value="F:ATP binding"/>
    <property type="evidence" value="ECO:0007669"/>
    <property type="project" value="UniProtKB-KW"/>
</dbReference>
<evidence type="ECO:0000313" key="6">
    <source>
        <dbReference type="Proteomes" id="UP000054099"/>
    </source>
</evidence>
<dbReference type="SUPFAM" id="SSF50891">
    <property type="entry name" value="Cyclophilin-like"/>
    <property type="match status" value="1"/>
</dbReference>
<keyword evidence="3" id="KW-0067">ATP-binding</keyword>
<dbReference type="Gene3D" id="2.40.100.10">
    <property type="entry name" value="Cyclophilin-like"/>
    <property type="match status" value="1"/>
</dbReference>
<sequence length="239" mass="26828">MFQNINYLSFGEAGILLEFGSVMDKKVNLQIHNTAKWLNDHPFDGFIETVPAYTTLTVLYDPMKFIHPNKSAFELAVEQIKRRIESMPEENVTVGRTIEIPVCYGGDFGPDLENVAGINRLSQQEVISIHTERTYYVYMLGFAPGFPFLGGMAKEIAAPRLSSPRLSIPKGSVGIAGEQTGIYPIETPGGWQLIGRTPARLFTPDLETPVLLQAGDQVKFYEITRDEYHAREAEHEHHD</sequence>
<keyword evidence="2" id="KW-0378">Hydrolase</keyword>
<dbReference type="PANTHER" id="PTHR34698:SF2">
    <property type="entry name" value="5-OXOPROLINASE SUBUNIT B"/>
    <property type="match status" value="1"/>
</dbReference>
<dbReference type="Proteomes" id="UP000054099">
    <property type="component" value="Unassembled WGS sequence"/>
</dbReference>
<dbReference type="PANTHER" id="PTHR34698">
    <property type="entry name" value="5-OXOPROLINASE SUBUNIT B"/>
    <property type="match status" value="1"/>
</dbReference>
<dbReference type="AlphaFoldDB" id="A0A0V8JH54"/>
<evidence type="ECO:0000259" key="4">
    <source>
        <dbReference type="SMART" id="SM00796"/>
    </source>
</evidence>
<organism evidence="5 6">
    <name type="scientific">Fictibacillus enclensis</name>
    <dbReference type="NCBI Taxonomy" id="1017270"/>
    <lineage>
        <taxon>Bacteria</taxon>
        <taxon>Bacillati</taxon>
        <taxon>Bacillota</taxon>
        <taxon>Bacilli</taxon>
        <taxon>Bacillales</taxon>
        <taxon>Fictibacillaceae</taxon>
        <taxon>Fictibacillus</taxon>
    </lineage>
</organism>
<name>A0A0V8JH54_9BACL</name>
<dbReference type="SUPFAM" id="SSF160467">
    <property type="entry name" value="PH0987 N-terminal domain-like"/>
    <property type="match status" value="1"/>
</dbReference>
<proteinExistence type="predicted"/>
<dbReference type="NCBIfam" id="TIGR00370">
    <property type="entry name" value="5-oxoprolinase subunit PxpB"/>
    <property type="match status" value="1"/>
</dbReference>
<dbReference type="InterPro" id="IPR029000">
    <property type="entry name" value="Cyclophilin-like_dom_sf"/>
</dbReference>
<dbReference type="SMART" id="SM00796">
    <property type="entry name" value="AHS1"/>
    <property type="match status" value="1"/>
</dbReference>
<evidence type="ECO:0000256" key="1">
    <source>
        <dbReference type="ARBA" id="ARBA00022741"/>
    </source>
</evidence>
<evidence type="ECO:0000313" key="5">
    <source>
        <dbReference type="EMBL" id="KSU86000.1"/>
    </source>
</evidence>
<evidence type="ECO:0000256" key="3">
    <source>
        <dbReference type="ARBA" id="ARBA00022840"/>
    </source>
</evidence>
<evidence type="ECO:0000256" key="2">
    <source>
        <dbReference type="ARBA" id="ARBA00022801"/>
    </source>
</evidence>
<protein>
    <submittedName>
        <fullName evidence="5">Kinase inhibitor</fullName>
    </submittedName>
</protein>
<dbReference type="InterPro" id="IPR003833">
    <property type="entry name" value="CT_C_D"/>
</dbReference>
<keyword evidence="6" id="KW-1185">Reference proteome</keyword>
<dbReference type="Pfam" id="PF02682">
    <property type="entry name" value="CT_C_D"/>
    <property type="match status" value="1"/>
</dbReference>
<feature type="domain" description="Carboxyltransferase" evidence="4">
    <location>
        <begin position="5"/>
        <end position="212"/>
    </location>
</feature>